<dbReference type="GO" id="GO:0006313">
    <property type="term" value="P:DNA transposition"/>
    <property type="evidence" value="ECO:0007669"/>
    <property type="project" value="InterPro"/>
</dbReference>
<dbReference type="Pfam" id="PF02371">
    <property type="entry name" value="Transposase_20"/>
    <property type="match status" value="1"/>
</dbReference>
<feature type="compositionally biased region" description="Polar residues" evidence="1">
    <location>
        <begin position="316"/>
        <end position="333"/>
    </location>
</feature>
<protein>
    <submittedName>
        <fullName evidence="4">Transposase</fullName>
    </submittedName>
</protein>
<evidence type="ECO:0000259" key="3">
    <source>
        <dbReference type="Pfam" id="PF02371"/>
    </source>
</evidence>
<evidence type="ECO:0000313" key="5">
    <source>
        <dbReference type="Proteomes" id="UP000035763"/>
    </source>
</evidence>
<dbReference type="Pfam" id="PF01548">
    <property type="entry name" value="DEDD_Tnp_IS110"/>
    <property type="match status" value="1"/>
</dbReference>
<dbReference type="PANTHER" id="PTHR33055">
    <property type="entry name" value="TRANSPOSASE FOR INSERTION SEQUENCE ELEMENT IS1111A"/>
    <property type="match status" value="1"/>
</dbReference>
<evidence type="ECO:0000256" key="1">
    <source>
        <dbReference type="SAM" id="MobiDB-lite"/>
    </source>
</evidence>
<dbReference type="Proteomes" id="UP000035763">
    <property type="component" value="Unassembled WGS sequence"/>
</dbReference>
<dbReference type="InterPro" id="IPR003346">
    <property type="entry name" value="Transposase_20"/>
</dbReference>
<dbReference type="AlphaFoldDB" id="W6K218"/>
<name>W6K218_9MICO</name>
<dbReference type="GO" id="GO:0003677">
    <property type="term" value="F:DNA binding"/>
    <property type="evidence" value="ECO:0007669"/>
    <property type="project" value="InterPro"/>
</dbReference>
<feature type="domain" description="Transposase IS110-like N-terminal" evidence="2">
    <location>
        <begin position="12"/>
        <end position="118"/>
    </location>
</feature>
<dbReference type="GO" id="GO:0004803">
    <property type="term" value="F:transposase activity"/>
    <property type="evidence" value="ECO:0007669"/>
    <property type="project" value="InterPro"/>
</dbReference>
<dbReference type="InterPro" id="IPR002525">
    <property type="entry name" value="Transp_IS110-like_N"/>
</dbReference>
<proteinExistence type="predicted"/>
<organism evidence="4 5">
    <name type="scientific">Nostocoides australiense Ben110</name>
    <dbReference type="NCBI Taxonomy" id="1193182"/>
    <lineage>
        <taxon>Bacteria</taxon>
        <taxon>Bacillati</taxon>
        <taxon>Actinomycetota</taxon>
        <taxon>Actinomycetes</taxon>
        <taxon>Micrococcales</taxon>
        <taxon>Intrasporangiaceae</taxon>
        <taxon>Nostocoides</taxon>
    </lineage>
</organism>
<evidence type="ECO:0000259" key="2">
    <source>
        <dbReference type="Pfam" id="PF01548"/>
    </source>
</evidence>
<dbReference type="PANTHER" id="PTHR33055:SF16">
    <property type="entry name" value="TRANSPOSASE FOR INSERTION SEQUENCE ELEMENT IS1547"/>
    <property type="match status" value="1"/>
</dbReference>
<comment type="caution">
    <text evidence="4">The sequence shown here is derived from an EMBL/GenBank/DDBJ whole genome shotgun (WGS) entry which is preliminary data.</text>
</comment>
<keyword evidence="5" id="KW-1185">Reference proteome</keyword>
<dbReference type="NCBIfam" id="NF033542">
    <property type="entry name" value="transpos_IS110"/>
    <property type="match status" value="1"/>
</dbReference>
<evidence type="ECO:0000313" key="4">
    <source>
        <dbReference type="EMBL" id="CCH75080.1"/>
    </source>
</evidence>
<sequence length="362" mass="39356">MTIPRTAWPERTWAVEGSNGAGRPLAQRLLADGEHVVDVPAKLSARARLFDTGHNRKTDAHDAHAVAVVAVRTKALRVLAYDAELEALRMLSDRRAELSSTRVQTDNRLHRLLGELTPGMAKKDITTGQAKRLLASVRPRDLVGKTRRRLAVELLAELVVVEKKIKEITKELKTMVLARGSTLMELPGVGPVVAARVLADTGDVARFADRNRFASWTGTAPIEASSGEIVRHRLSRAGNRRMNHMIHVAAATQVRLETEGRAYYLRKIAAGKTRREAMRCLKRRISDAIYRQLRADAHATLAVTEEAGPGGHCGASQISSAAGSHPHTGTSDQPLPGPAPTTLPPATRTRKSPTARALQTTS</sequence>
<gene>
    <name evidence="4" type="ORF">BN11_5020009</name>
</gene>
<feature type="region of interest" description="Disordered" evidence="1">
    <location>
        <begin position="306"/>
        <end position="362"/>
    </location>
</feature>
<reference evidence="4 5" key="1">
    <citation type="journal article" date="2013" name="ISME J.">
        <title>A metabolic model for members of the genus Tetrasphaera involved in enhanced biological phosphorus removal.</title>
        <authorList>
            <person name="Kristiansen R."/>
            <person name="Nguyen H.T.T."/>
            <person name="Saunders A.M."/>
            <person name="Nielsen J.L."/>
            <person name="Wimmer R."/>
            <person name="Le V.Q."/>
            <person name="McIlroy S.J."/>
            <person name="Petrovski S."/>
            <person name="Seviour R.J."/>
            <person name="Calteau A."/>
            <person name="Nielsen K.L."/>
            <person name="Nielsen P.H."/>
        </authorList>
    </citation>
    <scope>NUCLEOTIDE SEQUENCE [LARGE SCALE GENOMIC DNA]</scope>
    <source>
        <strain evidence="4 5">Ben110</strain>
    </source>
</reference>
<dbReference type="STRING" id="1193182.BN11_5020009"/>
<feature type="domain" description="Transposase IS116/IS110/IS902 C-terminal" evidence="3">
    <location>
        <begin position="182"/>
        <end position="264"/>
    </location>
</feature>
<dbReference type="InterPro" id="IPR047650">
    <property type="entry name" value="Transpos_IS110"/>
</dbReference>
<accession>W6K218</accession>
<dbReference type="EMBL" id="CAJA01000449">
    <property type="protein sequence ID" value="CCH75080.1"/>
    <property type="molecule type" value="Genomic_DNA"/>
</dbReference>